<evidence type="ECO:0000256" key="6">
    <source>
        <dbReference type="SAM" id="Phobius"/>
    </source>
</evidence>
<protein>
    <submittedName>
        <fullName evidence="8">Putative phosphoprotein phosphatase</fullName>
    </submittedName>
</protein>
<dbReference type="InterPro" id="IPR036457">
    <property type="entry name" value="PPM-type-like_dom_sf"/>
</dbReference>
<dbReference type="CDD" id="cd16936">
    <property type="entry name" value="HATPase_RsbW-like"/>
    <property type="match status" value="1"/>
</dbReference>
<keyword evidence="6" id="KW-0812">Transmembrane</keyword>
<feature type="domain" description="HAMP" evidence="7">
    <location>
        <begin position="432"/>
        <end position="484"/>
    </location>
</feature>
<name>W0FM96_9BACT</name>
<evidence type="ECO:0000256" key="1">
    <source>
        <dbReference type="ARBA" id="ARBA00004370"/>
    </source>
</evidence>
<evidence type="ECO:0000256" key="2">
    <source>
        <dbReference type="ARBA" id="ARBA00022553"/>
    </source>
</evidence>
<feature type="transmembrane region" description="Helical" evidence="6">
    <location>
        <begin position="230"/>
        <end position="250"/>
    </location>
</feature>
<accession>W0FM96</accession>
<dbReference type="InterPro" id="IPR036890">
    <property type="entry name" value="HATPase_C_sf"/>
</dbReference>
<dbReference type="InterPro" id="IPR003594">
    <property type="entry name" value="HATPase_dom"/>
</dbReference>
<keyword evidence="6" id="KW-0472">Membrane</keyword>
<dbReference type="GO" id="GO:0016020">
    <property type="term" value="C:membrane"/>
    <property type="evidence" value="ECO:0007669"/>
    <property type="project" value="UniProtKB-SubCell"/>
</dbReference>
<dbReference type="Gene3D" id="6.10.340.10">
    <property type="match status" value="1"/>
</dbReference>
<dbReference type="Gene3D" id="3.30.565.10">
    <property type="entry name" value="Histidine kinase-like ATPase, C-terminal domain"/>
    <property type="match status" value="1"/>
</dbReference>
<dbReference type="PROSITE" id="PS50885">
    <property type="entry name" value="HAMP"/>
    <property type="match status" value="1"/>
</dbReference>
<feature type="transmembrane region" description="Helical" evidence="6">
    <location>
        <begin position="407"/>
        <end position="430"/>
    </location>
</feature>
<dbReference type="InterPro" id="IPR003660">
    <property type="entry name" value="HAMP_dom"/>
</dbReference>
<dbReference type="AlphaFoldDB" id="W0FM96"/>
<evidence type="ECO:0000256" key="5">
    <source>
        <dbReference type="ARBA" id="ARBA00022801"/>
    </source>
</evidence>
<keyword evidence="3" id="KW-0808">Transferase</keyword>
<keyword evidence="4" id="KW-0418">Kinase</keyword>
<proteinExistence type="predicted"/>
<dbReference type="Gene3D" id="1.10.1760.20">
    <property type="match status" value="1"/>
</dbReference>
<feature type="transmembrane region" description="Helical" evidence="6">
    <location>
        <begin position="28"/>
        <end position="47"/>
    </location>
</feature>
<dbReference type="SUPFAM" id="SSF81606">
    <property type="entry name" value="PP2C-like"/>
    <property type="match status" value="1"/>
</dbReference>
<feature type="transmembrane region" description="Helical" evidence="6">
    <location>
        <begin position="141"/>
        <end position="167"/>
    </location>
</feature>
<keyword evidence="6" id="KW-1133">Transmembrane helix</keyword>
<evidence type="ECO:0000313" key="8">
    <source>
        <dbReference type="EMBL" id="AHF26028.1"/>
    </source>
</evidence>
<dbReference type="PANTHER" id="PTHR43156:SF2">
    <property type="entry name" value="STAGE II SPORULATION PROTEIN E"/>
    <property type="match status" value="1"/>
</dbReference>
<dbReference type="InterPro" id="IPR052016">
    <property type="entry name" value="Bact_Sigma-Reg"/>
</dbReference>
<dbReference type="SMART" id="SM00331">
    <property type="entry name" value="PP2C_SIG"/>
    <property type="match status" value="1"/>
</dbReference>
<comment type="subcellular location">
    <subcellularLocation>
        <location evidence="1">Membrane</location>
    </subcellularLocation>
</comment>
<dbReference type="GO" id="GO:0016791">
    <property type="term" value="F:phosphatase activity"/>
    <property type="evidence" value="ECO:0007669"/>
    <property type="project" value="TreeGrafter"/>
</dbReference>
<evidence type="ECO:0000256" key="4">
    <source>
        <dbReference type="ARBA" id="ARBA00022777"/>
    </source>
</evidence>
<evidence type="ECO:0000259" key="7">
    <source>
        <dbReference type="PROSITE" id="PS50885"/>
    </source>
</evidence>
<dbReference type="EMBL" id="KC246863">
    <property type="protein sequence ID" value="AHF26028.1"/>
    <property type="molecule type" value="Genomic_DNA"/>
</dbReference>
<keyword evidence="2" id="KW-0597">Phosphoprotein</keyword>
<keyword evidence="5" id="KW-0378">Hydrolase</keyword>
<dbReference type="InterPro" id="IPR001932">
    <property type="entry name" value="PPM-type_phosphatase-like_dom"/>
</dbReference>
<feature type="transmembrane region" description="Helical" evidence="6">
    <location>
        <begin position="105"/>
        <end position="129"/>
    </location>
</feature>
<sequence length="874" mass="95184">MAATGQANKRGIGGLLKWRGLMGDATRGVRITSIAFLIILSCSMVATQTNYLVIGSTHVIAVLAPITAGSLLFGTMSGAIIGTIAGLAEMLHATLLPLDAYEAYFAAPTNSVFLFALIGIVMGVLFAIADRRRNERGDLQGLLVLASACLTGSVLFTFVFSVSVNAINDLLSLSVPSDLLSDFTGNREVISQIVADFILMMALSTTAGALDRNIDALKGEHTLRATFQGWLAVVVSMAYLITAALGYTFISSSCLMSANNQIKGQIDYLAGQLERSDQMLEGIARRSQFTSARIEELHESTIGGIATGLPLGEHGVSVIAEDGTIVSSSEESFLGQSFEEVVGNGLQDGFDESIYDRPMVTRWYMGGSKLEYLRATQVGYMRMSKAGNYQVMAALPATEVFTWRSRMMIAFSLVFIALFATVYVQAMLLLKNVVVRGIDETNATLKLITQGDLDQRVSVRDSVEFVSLSSGINATVSALKNAIAEEAGRIDRDLSTARSIQESALPQTFPPFPEVDAFDIYASMSPAREVGGDFYDFFLLDNHTLGFLIADVSGKGIPASLFMMAAKTELANYMSSDMDLAEAIQTANWHLCQGNEAGMFVTVWAATLDYETGELIYVNAGHNPPLLRHNGRWDWLQSRGGLFLGTFDTAKFRSSTLKLSRGDQLLLYTDGVTEAFNARDEQYGGQRLEEFLMRHTDMRPHAITEALRDDVHAWANGTEQSDDITILSLEYGSAPEVRGSITVDATLDQLDDVLDFIHEELGRRRCPIVAQNQLDVAIEELFVNVCNYAYEGSDSPGTCRIEYIYRPDPATITVQITDWGTPFNPLAQDDPNKPTSIADTMIGGLGIFMAKQLTDDMSYVRDGNANVVAISKSW</sequence>
<dbReference type="Pfam" id="PF13581">
    <property type="entry name" value="HATPase_c_2"/>
    <property type="match status" value="1"/>
</dbReference>
<organism evidence="8">
    <name type="scientific">uncultured bacterium Contigcl_1738</name>
    <dbReference type="NCBI Taxonomy" id="1393655"/>
    <lineage>
        <taxon>Bacteria</taxon>
        <taxon>environmental samples</taxon>
    </lineage>
</organism>
<dbReference type="Gene3D" id="3.60.40.10">
    <property type="entry name" value="PPM-type phosphatase domain"/>
    <property type="match status" value="1"/>
</dbReference>
<dbReference type="PANTHER" id="PTHR43156">
    <property type="entry name" value="STAGE II SPORULATION PROTEIN E-RELATED"/>
    <property type="match status" value="1"/>
</dbReference>
<feature type="transmembrane region" description="Helical" evidence="6">
    <location>
        <begin position="59"/>
        <end position="85"/>
    </location>
</feature>
<reference evidence="8" key="1">
    <citation type="journal article" date="2013" name="PLoS ONE">
        <title>Metagenomic insights into the carbohydrate-active enzymes carried by the microorganisms adhering to solid digesta in the rumen of cows.</title>
        <authorList>
            <person name="Wang L."/>
            <person name="Hatem A."/>
            <person name="Catalyurek U.V."/>
            <person name="Morrison M."/>
            <person name="Yu Z."/>
        </authorList>
    </citation>
    <scope>NUCLEOTIDE SEQUENCE</scope>
</reference>
<evidence type="ECO:0000256" key="3">
    <source>
        <dbReference type="ARBA" id="ARBA00022679"/>
    </source>
</evidence>
<dbReference type="Pfam" id="PF07228">
    <property type="entry name" value="SpoIIE"/>
    <property type="match status" value="1"/>
</dbReference>
<dbReference type="GO" id="GO:0016301">
    <property type="term" value="F:kinase activity"/>
    <property type="evidence" value="ECO:0007669"/>
    <property type="project" value="UniProtKB-KW"/>
</dbReference>
<dbReference type="GO" id="GO:0007165">
    <property type="term" value="P:signal transduction"/>
    <property type="evidence" value="ECO:0007669"/>
    <property type="project" value="InterPro"/>
</dbReference>